<dbReference type="PROSITE" id="PS51257">
    <property type="entry name" value="PROKAR_LIPOPROTEIN"/>
    <property type="match status" value="1"/>
</dbReference>
<dbReference type="RefSeq" id="WP_191764501.1">
    <property type="nucleotide sequence ID" value="NZ_JACSPP010000040.1"/>
</dbReference>
<dbReference type="Proteomes" id="UP000620874">
    <property type="component" value="Unassembled WGS sequence"/>
</dbReference>
<gene>
    <name evidence="2" type="ORF">H9625_11955</name>
</gene>
<sequence length="169" mass="19409">MKTIIIWSVFVLSVISSCQQADIEYYPIEKHHLGETYTSYTINNVMQSDSAGVVVFNFYPEEVTSLSYINYDEATCVFTSHRGETADYLISWDYETDGNYVEVQYGQNAMWYTVNEQKHTGEYLLRANDGMSVRMCMRSGGSMYIENGETFYQANVTVIKFSIEEAAEE</sequence>
<evidence type="ECO:0000313" key="2">
    <source>
        <dbReference type="EMBL" id="MBD8041136.1"/>
    </source>
</evidence>
<keyword evidence="3" id="KW-1185">Reference proteome</keyword>
<organism evidence="2 3">
    <name type="scientific">Phocaeicola intestinalis</name>
    <dbReference type="NCBI Taxonomy" id="2762212"/>
    <lineage>
        <taxon>Bacteria</taxon>
        <taxon>Pseudomonadati</taxon>
        <taxon>Bacteroidota</taxon>
        <taxon>Bacteroidia</taxon>
        <taxon>Bacteroidales</taxon>
        <taxon>Bacteroidaceae</taxon>
        <taxon>Phocaeicola</taxon>
    </lineage>
</organism>
<protein>
    <submittedName>
        <fullName evidence="2">Uncharacterized protein</fullName>
    </submittedName>
</protein>
<feature type="chain" id="PRO_5047366683" evidence="1">
    <location>
        <begin position="22"/>
        <end position="169"/>
    </location>
</feature>
<comment type="caution">
    <text evidence="2">The sequence shown here is derived from an EMBL/GenBank/DDBJ whole genome shotgun (WGS) entry which is preliminary data.</text>
</comment>
<accession>A0ABR8YA90</accession>
<evidence type="ECO:0000256" key="1">
    <source>
        <dbReference type="SAM" id="SignalP"/>
    </source>
</evidence>
<dbReference type="EMBL" id="JACSPP010000040">
    <property type="protein sequence ID" value="MBD8041136.1"/>
    <property type="molecule type" value="Genomic_DNA"/>
</dbReference>
<name>A0ABR8YA90_9BACT</name>
<evidence type="ECO:0000313" key="3">
    <source>
        <dbReference type="Proteomes" id="UP000620874"/>
    </source>
</evidence>
<proteinExistence type="predicted"/>
<reference evidence="2 3" key="1">
    <citation type="submission" date="2020-08" db="EMBL/GenBank/DDBJ databases">
        <title>A Genomic Blueprint of the Chicken Gut Microbiome.</title>
        <authorList>
            <person name="Gilroy R."/>
            <person name="Ravi A."/>
            <person name="Getino M."/>
            <person name="Pursley I."/>
            <person name="Horton D.L."/>
            <person name="Alikhan N.-F."/>
            <person name="Baker D."/>
            <person name="Gharbi K."/>
            <person name="Hall N."/>
            <person name="Watson M."/>
            <person name="Adriaenssens E.M."/>
            <person name="Foster-Nyarko E."/>
            <person name="Jarju S."/>
            <person name="Secka A."/>
            <person name="Antonio M."/>
            <person name="Oren A."/>
            <person name="Chaudhuri R."/>
            <person name="La Ragione R.M."/>
            <person name="Hildebrand F."/>
            <person name="Pallen M.J."/>
        </authorList>
    </citation>
    <scope>NUCLEOTIDE SEQUENCE [LARGE SCALE GENOMIC DNA]</scope>
    <source>
        <strain evidence="2 3">Sa1CVN1</strain>
    </source>
</reference>
<feature type="signal peptide" evidence="1">
    <location>
        <begin position="1"/>
        <end position="21"/>
    </location>
</feature>
<keyword evidence="1" id="KW-0732">Signal</keyword>